<evidence type="ECO:0000313" key="2">
    <source>
        <dbReference type="EMBL" id="KAG7349850.1"/>
    </source>
</evidence>
<dbReference type="AlphaFoldDB" id="A0A9K3KTX4"/>
<feature type="compositionally biased region" description="Polar residues" evidence="1">
    <location>
        <begin position="159"/>
        <end position="171"/>
    </location>
</feature>
<dbReference type="EMBL" id="JAGRRH010000019">
    <property type="protein sequence ID" value="KAG7349850.1"/>
    <property type="molecule type" value="Genomic_DNA"/>
</dbReference>
<protein>
    <submittedName>
        <fullName evidence="2">Uncharacterized protein</fullName>
    </submittedName>
</protein>
<sequence>MSSKPPKQDDSQHQRQASVTLFQGIIDNPSFTEIQKRDVLRSVIQRQLRKRDHSFINPNSPFTKSFLDGIAIINEYAATPDRPSLQRELCYDFVVKKIETVLPAQMEQPLVPQGEASGARKLEFPKSTPPVIQDEDTNNIPKENIDSIALQVEKGNEPTPANRTTAGNCQKIQAKRKASEKLTESERVLLAIQQKEQRKKARNNSLCDD</sequence>
<comment type="caution">
    <text evidence="2">The sequence shown here is derived from an EMBL/GenBank/DDBJ whole genome shotgun (WGS) entry which is preliminary data.</text>
</comment>
<feature type="region of interest" description="Disordered" evidence="1">
    <location>
        <begin position="115"/>
        <end position="139"/>
    </location>
</feature>
<accession>A0A9K3KTX4</accession>
<evidence type="ECO:0000313" key="3">
    <source>
        <dbReference type="Proteomes" id="UP000693970"/>
    </source>
</evidence>
<dbReference type="Proteomes" id="UP000693970">
    <property type="component" value="Unassembled WGS sequence"/>
</dbReference>
<gene>
    <name evidence="2" type="ORF">IV203_012447</name>
</gene>
<keyword evidence="3" id="KW-1185">Reference proteome</keyword>
<name>A0A9K3KTX4_9STRA</name>
<feature type="region of interest" description="Disordered" evidence="1">
    <location>
        <begin position="153"/>
        <end position="180"/>
    </location>
</feature>
<proteinExistence type="predicted"/>
<organism evidence="2 3">
    <name type="scientific">Nitzschia inconspicua</name>
    <dbReference type="NCBI Taxonomy" id="303405"/>
    <lineage>
        <taxon>Eukaryota</taxon>
        <taxon>Sar</taxon>
        <taxon>Stramenopiles</taxon>
        <taxon>Ochrophyta</taxon>
        <taxon>Bacillariophyta</taxon>
        <taxon>Bacillariophyceae</taxon>
        <taxon>Bacillariophycidae</taxon>
        <taxon>Bacillariales</taxon>
        <taxon>Bacillariaceae</taxon>
        <taxon>Nitzschia</taxon>
    </lineage>
</organism>
<evidence type="ECO:0000256" key="1">
    <source>
        <dbReference type="SAM" id="MobiDB-lite"/>
    </source>
</evidence>
<reference evidence="2" key="1">
    <citation type="journal article" date="2021" name="Sci. Rep.">
        <title>Diploid genomic architecture of Nitzschia inconspicua, an elite biomass production diatom.</title>
        <authorList>
            <person name="Oliver A."/>
            <person name="Podell S."/>
            <person name="Pinowska A."/>
            <person name="Traller J.C."/>
            <person name="Smith S.R."/>
            <person name="McClure R."/>
            <person name="Beliaev A."/>
            <person name="Bohutskyi P."/>
            <person name="Hill E.A."/>
            <person name="Rabines A."/>
            <person name="Zheng H."/>
            <person name="Allen L.Z."/>
            <person name="Kuo A."/>
            <person name="Grigoriev I.V."/>
            <person name="Allen A.E."/>
            <person name="Hazlebeck D."/>
            <person name="Allen E.E."/>
        </authorList>
    </citation>
    <scope>NUCLEOTIDE SEQUENCE</scope>
    <source>
        <strain evidence="2">Hildebrandi</strain>
    </source>
</reference>
<reference evidence="2" key="2">
    <citation type="submission" date="2021-04" db="EMBL/GenBank/DDBJ databases">
        <authorList>
            <person name="Podell S."/>
        </authorList>
    </citation>
    <scope>NUCLEOTIDE SEQUENCE</scope>
    <source>
        <strain evidence="2">Hildebrandi</strain>
    </source>
</reference>